<evidence type="ECO:0008006" key="6">
    <source>
        <dbReference type="Google" id="ProtNLM"/>
    </source>
</evidence>
<reference evidence="5" key="1">
    <citation type="journal article" date="2017" name="Front. Plant Sci.">
        <title>Climate Clever Clovers: New Paradigm to Reduce the Environmental Footprint of Ruminants by Breeding Low Methanogenic Forages Utilizing Haplotype Variation.</title>
        <authorList>
            <person name="Kaur P."/>
            <person name="Appels R."/>
            <person name="Bayer P.E."/>
            <person name="Keeble-Gagnere G."/>
            <person name="Wang J."/>
            <person name="Hirakawa H."/>
            <person name="Shirasawa K."/>
            <person name="Vercoe P."/>
            <person name="Stefanova K."/>
            <person name="Durmic Z."/>
            <person name="Nichols P."/>
            <person name="Revell C."/>
            <person name="Isobe S.N."/>
            <person name="Edwards D."/>
            <person name="Erskine W."/>
        </authorList>
    </citation>
    <scope>NUCLEOTIDE SEQUENCE [LARGE SCALE GENOMIC DNA]</scope>
    <source>
        <strain evidence="5">cv. Daliak</strain>
    </source>
</reference>
<evidence type="ECO:0000259" key="2">
    <source>
        <dbReference type="Pfam" id="PF00646"/>
    </source>
</evidence>
<proteinExistence type="predicted"/>
<dbReference type="Pfam" id="PF00646">
    <property type="entry name" value="F-box"/>
    <property type="match status" value="1"/>
</dbReference>
<protein>
    <recommendedName>
        <fullName evidence="6">F-box domain-containing protein</fullName>
    </recommendedName>
</protein>
<dbReference type="Pfam" id="PF07734">
    <property type="entry name" value="FBA_1"/>
    <property type="match status" value="1"/>
</dbReference>
<keyword evidence="1" id="KW-0812">Transmembrane</keyword>
<dbReference type="OrthoDB" id="1555129at2759"/>
<organism evidence="4 5">
    <name type="scientific">Trifolium subterraneum</name>
    <name type="common">Subterranean clover</name>
    <dbReference type="NCBI Taxonomy" id="3900"/>
    <lineage>
        <taxon>Eukaryota</taxon>
        <taxon>Viridiplantae</taxon>
        <taxon>Streptophyta</taxon>
        <taxon>Embryophyta</taxon>
        <taxon>Tracheophyta</taxon>
        <taxon>Spermatophyta</taxon>
        <taxon>Magnoliopsida</taxon>
        <taxon>eudicotyledons</taxon>
        <taxon>Gunneridae</taxon>
        <taxon>Pentapetalae</taxon>
        <taxon>rosids</taxon>
        <taxon>fabids</taxon>
        <taxon>Fabales</taxon>
        <taxon>Fabaceae</taxon>
        <taxon>Papilionoideae</taxon>
        <taxon>50 kb inversion clade</taxon>
        <taxon>NPAAA clade</taxon>
        <taxon>Hologalegina</taxon>
        <taxon>IRL clade</taxon>
        <taxon>Trifolieae</taxon>
        <taxon>Trifolium</taxon>
    </lineage>
</organism>
<evidence type="ECO:0000313" key="4">
    <source>
        <dbReference type="EMBL" id="GAU51154.1"/>
    </source>
</evidence>
<dbReference type="SUPFAM" id="SSF81383">
    <property type="entry name" value="F-box domain"/>
    <property type="match status" value="1"/>
</dbReference>
<sequence>MALTNEKKVSGTTYVAEDIVLSILSKLPIKSLKRFSSVHKSWSCLFENLIFVNMFRNNLLSKSRSLYDGVSLILNQILEPYHWNFYLLSGGKFENKIKLDFPSLFHIPHASIIRILGSAINGILCIYDYANYTKAVLWNLATDEVMVIPLSNFSGFRYAYTTLHGFGYDDVRDDYKVIQHVAYITYNPLYDGKGDTFWEIYSLKTNSWKKLDFDMPARYTDTDTDAYLNGVCHWWGKTNNKIYLVSFNLSNEVYFITPPPFENVRDDFDDNLTVLNGYVAMISCYRNTMSFHISILGEFGVKESWIRLFDIGPLSCIDYPIGAGMKGNIFFQREDGELSCFDLTTGTIEKIDVKGEICQMIIYKENFHPIAYYQEVEAFSLALQVLFQCMILSLWVIVLVSIYLSCMNKLFSLLNVLQFKNS</sequence>
<accession>A0A2Z6P412</accession>
<dbReference type="NCBIfam" id="TIGR01640">
    <property type="entry name" value="F_box_assoc_1"/>
    <property type="match status" value="1"/>
</dbReference>
<dbReference type="InterPro" id="IPR006527">
    <property type="entry name" value="F-box-assoc_dom_typ1"/>
</dbReference>
<keyword evidence="1" id="KW-0472">Membrane</keyword>
<keyword evidence="1" id="KW-1133">Transmembrane helix</keyword>
<feature type="domain" description="F-box" evidence="2">
    <location>
        <begin position="17"/>
        <end position="51"/>
    </location>
</feature>
<dbReference type="InterPro" id="IPR036047">
    <property type="entry name" value="F-box-like_dom_sf"/>
</dbReference>
<dbReference type="Proteomes" id="UP000242715">
    <property type="component" value="Unassembled WGS sequence"/>
</dbReference>
<dbReference type="InterPro" id="IPR050796">
    <property type="entry name" value="SCF_F-box_component"/>
</dbReference>
<gene>
    <name evidence="4" type="ORF">TSUD_369610</name>
</gene>
<dbReference type="EMBL" id="DF974989">
    <property type="protein sequence ID" value="GAU51154.1"/>
    <property type="molecule type" value="Genomic_DNA"/>
</dbReference>
<feature type="domain" description="F-box associated beta-propeller type 1" evidence="3">
    <location>
        <begin position="121"/>
        <end position="358"/>
    </location>
</feature>
<dbReference type="PANTHER" id="PTHR31672">
    <property type="entry name" value="BNACNNG10540D PROTEIN"/>
    <property type="match status" value="1"/>
</dbReference>
<evidence type="ECO:0000259" key="3">
    <source>
        <dbReference type="Pfam" id="PF07734"/>
    </source>
</evidence>
<name>A0A2Z6P412_TRISU</name>
<dbReference type="InterPro" id="IPR001810">
    <property type="entry name" value="F-box_dom"/>
</dbReference>
<dbReference type="AlphaFoldDB" id="A0A2Z6P412"/>
<dbReference type="InterPro" id="IPR017451">
    <property type="entry name" value="F-box-assoc_interact_dom"/>
</dbReference>
<dbReference type="PANTHER" id="PTHR31672:SF10">
    <property type="entry name" value="F-BOX DOMAIN-CONTAINING PROTEIN"/>
    <property type="match status" value="1"/>
</dbReference>
<evidence type="ECO:0000313" key="5">
    <source>
        <dbReference type="Proteomes" id="UP000242715"/>
    </source>
</evidence>
<evidence type="ECO:0000256" key="1">
    <source>
        <dbReference type="SAM" id="Phobius"/>
    </source>
</evidence>
<keyword evidence="5" id="KW-1185">Reference proteome</keyword>
<feature type="transmembrane region" description="Helical" evidence="1">
    <location>
        <begin position="381"/>
        <end position="404"/>
    </location>
</feature>